<reference evidence="3 4" key="1">
    <citation type="journal article" date="2018" name="PLoS Genet.">
        <title>Population sequencing reveals clonal diversity and ancestral inbreeding in the grapevine cultivar Chardonnay.</title>
        <authorList>
            <person name="Roach M.J."/>
            <person name="Johnson D.L."/>
            <person name="Bohlmann J."/>
            <person name="van Vuuren H.J."/>
            <person name="Jones S.J."/>
            <person name="Pretorius I.S."/>
            <person name="Schmidt S.A."/>
            <person name="Borneman A.R."/>
        </authorList>
    </citation>
    <scope>NUCLEOTIDE SEQUENCE [LARGE SCALE GENOMIC DNA]</scope>
    <source>
        <strain evidence="4">cv. Chardonnay</strain>
        <tissue evidence="3">Leaf</tissue>
    </source>
</reference>
<dbReference type="EMBL" id="QGNW01001864">
    <property type="protein sequence ID" value="RVW29064.1"/>
    <property type="molecule type" value="Genomic_DNA"/>
</dbReference>
<feature type="domain" description="DUF659" evidence="2">
    <location>
        <begin position="120"/>
        <end position="209"/>
    </location>
</feature>
<evidence type="ECO:0000313" key="3">
    <source>
        <dbReference type="EMBL" id="RVW29064.1"/>
    </source>
</evidence>
<dbReference type="AlphaFoldDB" id="A0A438D0T4"/>
<comment type="caution">
    <text evidence="3">The sequence shown here is derived from an EMBL/GenBank/DDBJ whole genome shotgun (WGS) entry which is preliminary data.</text>
</comment>
<sequence>MKAPQEVYLKIKENMKWHHIGRRRWKSETMEIAAFYMHSDNKDGEEQHREDLLSPGGRSSGAETQLIKSRLDSFVLNMLKGQTSPDYKQVNSNIGFDKVSHKEVISAISANSFIMQESLEMQQIPYNLVELKASWAITGCSILADCWKDVQSGTLINFVVSCPRGVYFVSSVDATDMIEDALNLFKLLDNVVVEIVEENVLQIAFDYAKADFGTDLAIRICMFLYGVLSSCMVALTWDKLHRASENCHSYTESDMLIWVVMLESLSADWIVETEKQAMQEDVEILYNEIEQFYGDENDQYENESKCSDKRET</sequence>
<dbReference type="Pfam" id="PF04937">
    <property type="entry name" value="DUF659"/>
    <property type="match status" value="1"/>
</dbReference>
<accession>A0A438D0T4</accession>
<feature type="compositionally biased region" description="Basic and acidic residues" evidence="1">
    <location>
        <begin position="42"/>
        <end position="52"/>
    </location>
</feature>
<evidence type="ECO:0000256" key="1">
    <source>
        <dbReference type="SAM" id="MobiDB-lite"/>
    </source>
</evidence>
<dbReference type="Proteomes" id="UP000288805">
    <property type="component" value="Unassembled WGS sequence"/>
</dbReference>
<gene>
    <name evidence="3" type="ORF">CK203_091569</name>
</gene>
<evidence type="ECO:0000259" key="2">
    <source>
        <dbReference type="Pfam" id="PF04937"/>
    </source>
</evidence>
<name>A0A438D0T4_VITVI</name>
<proteinExistence type="predicted"/>
<dbReference type="PANTHER" id="PTHR32166">
    <property type="entry name" value="OSJNBA0013A04.12 PROTEIN"/>
    <property type="match status" value="1"/>
</dbReference>
<organism evidence="3 4">
    <name type="scientific">Vitis vinifera</name>
    <name type="common">Grape</name>
    <dbReference type="NCBI Taxonomy" id="29760"/>
    <lineage>
        <taxon>Eukaryota</taxon>
        <taxon>Viridiplantae</taxon>
        <taxon>Streptophyta</taxon>
        <taxon>Embryophyta</taxon>
        <taxon>Tracheophyta</taxon>
        <taxon>Spermatophyta</taxon>
        <taxon>Magnoliopsida</taxon>
        <taxon>eudicotyledons</taxon>
        <taxon>Gunneridae</taxon>
        <taxon>Pentapetalae</taxon>
        <taxon>rosids</taxon>
        <taxon>Vitales</taxon>
        <taxon>Vitaceae</taxon>
        <taxon>Viteae</taxon>
        <taxon>Vitis</taxon>
    </lineage>
</organism>
<protein>
    <recommendedName>
        <fullName evidence="2">DUF659 domain-containing protein</fullName>
    </recommendedName>
</protein>
<dbReference type="InterPro" id="IPR007021">
    <property type="entry name" value="DUF659"/>
</dbReference>
<feature type="region of interest" description="Disordered" evidence="1">
    <location>
        <begin position="42"/>
        <end position="61"/>
    </location>
</feature>
<evidence type="ECO:0000313" key="4">
    <source>
        <dbReference type="Proteomes" id="UP000288805"/>
    </source>
</evidence>
<dbReference type="PANTHER" id="PTHR32166:SF108">
    <property type="entry name" value="BED-TYPE DOMAIN-CONTAINING PROTEIN"/>
    <property type="match status" value="1"/>
</dbReference>